<protein>
    <submittedName>
        <fullName evidence="1">Uncharacterized protein</fullName>
    </submittedName>
</protein>
<sequence length="209" mass="24623">MAFGFRIGLLFLLVAVAVSAAYPKKKIMTIGSIETIIHHQFREIREEQWLRYVVNSTLEADRHSFGTSALLVNYNTLFMDYTYYEATCAKLPLGIDLKTRGKSWVFDNRKYIQTEPRNIQIIDKLRSRGMKIMFIVDSINEYEFLEWLLEELGYSQAQIFIRHTTVSNIFYEVKLFVLEESFSNFDSVDTYYGFFAKDVTLLEYIKFID</sequence>
<dbReference type="EMBL" id="MK072283">
    <property type="protein sequence ID" value="AYV81565.1"/>
    <property type="molecule type" value="Genomic_DNA"/>
</dbReference>
<gene>
    <name evidence="1" type="ORF">Harvfovirus41_10</name>
</gene>
<name>A0A3G5A2Y9_9VIRU</name>
<accession>A0A3G5A2Y9</accession>
<evidence type="ECO:0000313" key="1">
    <source>
        <dbReference type="EMBL" id="AYV81565.1"/>
    </source>
</evidence>
<proteinExistence type="predicted"/>
<organism evidence="1">
    <name type="scientific">Harvfovirus sp</name>
    <dbReference type="NCBI Taxonomy" id="2487768"/>
    <lineage>
        <taxon>Viruses</taxon>
        <taxon>Varidnaviria</taxon>
        <taxon>Bamfordvirae</taxon>
        <taxon>Nucleocytoviricota</taxon>
        <taxon>Megaviricetes</taxon>
        <taxon>Imitervirales</taxon>
        <taxon>Mimiviridae</taxon>
        <taxon>Klosneuvirinae</taxon>
    </lineage>
</organism>
<reference evidence="1" key="1">
    <citation type="submission" date="2018-10" db="EMBL/GenBank/DDBJ databases">
        <title>Hidden diversity of soil giant viruses.</title>
        <authorList>
            <person name="Schulz F."/>
            <person name="Alteio L."/>
            <person name="Goudeau D."/>
            <person name="Ryan E.M."/>
            <person name="Malmstrom R.R."/>
            <person name="Blanchard J."/>
            <person name="Woyke T."/>
        </authorList>
    </citation>
    <scope>NUCLEOTIDE SEQUENCE</scope>
    <source>
        <strain evidence="1">HAV1</strain>
    </source>
</reference>